<accession>A0ABN1CW86</accession>
<comment type="similarity">
    <text evidence="2">Belongs to the DoxX family.</text>
</comment>
<evidence type="ECO:0008006" key="10">
    <source>
        <dbReference type="Google" id="ProtNLM"/>
    </source>
</evidence>
<keyword evidence="5 7" id="KW-1133">Transmembrane helix</keyword>
<dbReference type="InterPro" id="IPR032808">
    <property type="entry name" value="DoxX"/>
</dbReference>
<protein>
    <recommendedName>
        <fullName evidence="10">DoxX family protein</fullName>
    </recommendedName>
</protein>
<evidence type="ECO:0000313" key="9">
    <source>
        <dbReference type="Proteomes" id="UP001500220"/>
    </source>
</evidence>
<dbReference type="Pfam" id="PF07681">
    <property type="entry name" value="DoxX"/>
    <property type="match status" value="1"/>
</dbReference>
<keyword evidence="6 7" id="KW-0472">Membrane</keyword>
<gene>
    <name evidence="8" type="ORF">GCM10009545_31330</name>
</gene>
<dbReference type="Proteomes" id="UP001500220">
    <property type="component" value="Unassembled WGS sequence"/>
</dbReference>
<feature type="transmembrane region" description="Helical" evidence="7">
    <location>
        <begin position="120"/>
        <end position="140"/>
    </location>
</feature>
<evidence type="ECO:0000256" key="1">
    <source>
        <dbReference type="ARBA" id="ARBA00004651"/>
    </source>
</evidence>
<keyword evidence="4 7" id="KW-0812">Transmembrane</keyword>
<feature type="transmembrane region" description="Helical" evidence="7">
    <location>
        <begin position="21"/>
        <end position="42"/>
    </location>
</feature>
<dbReference type="PANTHER" id="PTHR33452:SF1">
    <property type="entry name" value="INNER MEMBRANE PROTEIN YPHA-RELATED"/>
    <property type="match status" value="1"/>
</dbReference>
<feature type="transmembrane region" description="Helical" evidence="7">
    <location>
        <begin position="54"/>
        <end position="73"/>
    </location>
</feature>
<evidence type="ECO:0000256" key="7">
    <source>
        <dbReference type="SAM" id="Phobius"/>
    </source>
</evidence>
<feature type="transmembrane region" description="Helical" evidence="7">
    <location>
        <begin position="80"/>
        <end position="108"/>
    </location>
</feature>
<dbReference type="PANTHER" id="PTHR33452">
    <property type="entry name" value="OXIDOREDUCTASE CATD-RELATED"/>
    <property type="match status" value="1"/>
</dbReference>
<keyword evidence="3" id="KW-1003">Cell membrane</keyword>
<evidence type="ECO:0000256" key="6">
    <source>
        <dbReference type="ARBA" id="ARBA00023136"/>
    </source>
</evidence>
<evidence type="ECO:0000256" key="3">
    <source>
        <dbReference type="ARBA" id="ARBA00022475"/>
    </source>
</evidence>
<evidence type="ECO:0000313" key="8">
    <source>
        <dbReference type="EMBL" id="GAA0526701.1"/>
    </source>
</evidence>
<keyword evidence="9" id="KW-1185">Reference proteome</keyword>
<evidence type="ECO:0000256" key="2">
    <source>
        <dbReference type="ARBA" id="ARBA00006679"/>
    </source>
</evidence>
<dbReference type="EMBL" id="BAAAHC010000011">
    <property type="protein sequence ID" value="GAA0526701.1"/>
    <property type="molecule type" value="Genomic_DNA"/>
</dbReference>
<reference evidence="8 9" key="1">
    <citation type="journal article" date="2019" name="Int. J. Syst. Evol. Microbiol.">
        <title>The Global Catalogue of Microorganisms (GCM) 10K type strain sequencing project: providing services to taxonomists for standard genome sequencing and annotation.</title>
        <authorList>
            <consortium name="The Broad Institute Genomics Platform"/>
            <consortium name="The Broad Institute Genome Sequencing Center for Infectious Disease"/>
            <person name="Wu L."/>
            <person name="Ma J."/>
        </authorList>
    </citation>
    <scope>NUCLEOTIDE SEQUENCE [LARGE SCALE GENOMIC DNA]</scope>
    <source>
        <strain evidence="8 9">JCM 10664</strain>
    </source>
</reference>
<name>A0ABN1CW86_9PSEU</name>
<organism evidence="8 9">
    <name type="scientific">Saccharopolyspora thermophila</name>
    <dbReference type="NCBI Taxonomy" id="89367"/>
    <lineage>
        <taxon>Bacteria</taxon>
        <taxon>Bacillati</taxon>
        <taxon>Actinomycetota</taxon>
        <taxon>Actinomycetes</taxon>
        <taxon>Pseudonocardiales</taxon>
        <taxon>Pseudonocardiaceae</taxon>
        <taxon>Saccharopolyspora</taxon>
    </lineage>
</organism>
<comment type="caution">
    <text evidence="8">The sequence shown here is derived from an EMBL/GenBank/DDBJ whole genome shotgun (WGS) entry which is preliminary data.</text>
</comment>
<sequence length="151" mass="16153">MYKLRRYRSRPRKGSPMQHSLRDVMVLIARLVVGGTFLAHAYQKFVLYGIDKVIASFAGMGLPAPAAWFTAFVELLGGLALVLGVLLPVAGVLLAAVMVGALFTAHLGGGFFASDGGFEYVLVLAAASLALGFSCPRYTLQAMFKRRTATP</sequence>
<evidence type="ECO:0000256" key="5">
    <source>
        <dbReference type="ARBA" id="ARBA00022989"/>
    </source>
</evidence>
<dbReference type="InterPro" id="IPR051907">
    <property type="entry name" value="DoxX-like_oxidoreductase"/>
</dbReference>
<proteinExistence type="inferred from homology"/>
<comment type="subcellular location">
    <subcellularLocation>
        <location evidence="1">Cell membrane</location>
        <topology evidence="1">Multi-pass membrane protein</topology>
    </subcellularLocation>
</comment>
<evidence type="ECO:0000256" key="4">
    <source>
        <dbReference type="ARBA" id="ARBA00022692"/>
    </source>
</evidence>